<gene>
    <name evidence="2" type="ORF">N657DRAFT_43590</name>
</gene>
<reference evidence="2" key="2">
    <citation type="submission" date="2023-05" db="EMBL/GenBank/DDBJ databases">
        <authorList>
            <consortium name="Lawrence Berkeley National Laboratory"/>
            <person name="Steindorff A."/>
            <person name="Hensen N."/>
            <person name="Bonometti L."/>
            <person name="Westerberg I."/>
            <person name="Brannstrom I.O."/>
            <person name="Guillou S."/>
            <person name="Cros-Aarteil S."/>
            <person name="Calhoun S."/>
            <person name="Haridas S."/>
            <person name="Kuo A."/>
            <person name="Mondo S."/>
            <person name="Pangilinan J."/>
            <person name="Riley R."/>
            <person name="Labutti K."/>
            <person name="Andreopoulos B."/>
            <person name="Lipzen A."/>
            <person name="Chen C."/>
            <person name="Yanf M."/>
            <person name="Daum C."/>
            <person name="Ng V."/>
            <person name="Clum A."/>
            <person name="Ohm R."/>
            <person name="Martin F."/>
            <person name="Silar P."/>
            <person name="Natvig D."/>
            <person name="Lalanne C."/>
            <person name="Gautier V."/>
            <person name="Ament-Velasquez S.L."/>
            <person name="Kruys A."/>
            <person name="Hutchinson M.I."/>
            <person name="Powell A.J."/>
            <person name="Barry K."/>
            <person name="Miller A.N."/>
            <person name="Grigoriev I.V."/>
            <person name="Debuchy R."/>
            <person name="Gladieux P."/>
            <person name="Thoren M.H."/>
            <person name="Johannesson H."/>
        </authorList>
    </citation>
    <scope>NUCLEOTIDE SEQUENCE</scope>
    <source>
        <strain evidence="2">CBS 731.68</strain>
    </source>
</reference>
<evidence type="ECO:0000313" key="3">
    <source>
        <dbReference type="Proteomes" id="UP001302602"/>
    </source>
</evidence>
<dbReference type="Proteomes" id="UP001302602">
    <property type="component" value="Unassembled WGS sequence"/>
</dbReference>
<proteinExistence type="predicted"/>
<evidence type="ECO:0000256" key="1">
    <source>
        <dbReference type="SAM" id="MobiDB-lite"/>
    </source>
</evidence>
<feature type="region of interest" description="Disordered" evidence="1">
    <location>
        <begin position="142"/>
        <end position="164"/>
    </location>
</feature>
<organism evidence="2 3">
    <name type="scientific">Parathielavia appendiculata</name>
    <dbReference type="NCBI Taxonomy" id="2587402"/>
    <lineage>
        <taxon>Eukaryota</taxon>
        <taxon>Fungi</taxon>
        <taxon>Dikarya</taxon>
        <taxon>Ascomycota</taxon>
        <taxon>Pezizomycotina</taxon>
        <taxon>Sordariomycetes</taxon>
        <taxon>Sordariomycetidae</taxon>
        <taxon>Sordariales</taxon>
        <taxon>Chaetomiaceae</taxon>
        <taxon>Parathielavia</taxon>
    </lineage>
</organism>
<keyword evidence="3" id="KW-1185">Reference proteome</keyword>
<evidence type="ECO:0000313" key="2">
    <source>
        <dbReference type="EMBL" id="KAK4128851.1"/>
    </source>
</evidence>
<accession>A0AAN6UC52</accession>
<dbReference type="GeneID" id="87824130"/>
<sequence length="196" mass="21974">MFFRSSIQGQQSLCNRTSGTRIQLRHRWNMQSDTTLHSYTHTLAHSRSPHWVSFHHHLTQLKNCCRSRCQANKQATADAGCFMSASLPPARPDPLRPSQPVSQVLLAHLDNASTEASPFGPTYPHSSIPVQSNSIFSRPGLPISTIPRPINNRPQTQPKTTSGRRVLHTKKVVLQETVPQSHIPILLYVPRPVKTL</sequence>
<feature type="compositionally biased region" description="Polar residues" evidence="1">
    <location>
        <begin position="152"/>
        <end position="163"/>
    </location>
</feature>
<comment type="caution">
    <text evidence="2">The sequence shown here is derived from an EMBL/GenBank/DDBJ whole genome shotgun (WGS) entry which is preliminary data.</text>
</comment>
<dbReference type="RefSeq" id="XP_062652622.1">
    <property type="nucleotide sequence ID" value="XM_062787360.1"/>
</dbReference>
<dbReference type="EMBL" id="MU853223">
    <property type="protein sequence ID" value="KAK4128851.1"/>
    <property type="molecule type" value="Genomic_DNA"/>
</dbReference>
<dbReference type="AlphaFoldDB" id="A0AAN6UC52"/>
<protein>
    <submittedName>
        <fullName evidence="2">Uncharacterized protein</fullName>
    </submittedName>
</protein>
<reference evidence="2" key="1">
    <citation type="journal article" date="2023" name="Mol. Phylogenet. Evol.">
        <title>Genome-scale phylogeny and comparative genomics of the fungal order Sordariales.</title>
        <authorList>
            <person name="Hensen N."/>
            <person name="Bonometti L."/>
            <person name="Westerberg I."/>
            <person name="Brannstrom I.O."/>
            <person name="Guillou S."/>
            <person name="Cros-Aarteil S."/>
            <person name="Calhoun S."/>
            <person name="Haridas S."/>
            <person name="Kuo A."/>
            <person name="Mondo S."/>
            <person name="Pangilinan J."/>
            <person name="Riley R."/>
            <person name="LaButti K."/>
            <person name="Andreopoulos B."/>
            <person name="Lipzen A."/>
            <person name="Chen C."/>
            <person name="Yan M."/>
            <person name="Daum C."/>
            <person name="Ng V."/>
            <person name="Clum A."/>
            <person name="Steindorff A."/>
            <person name="Ohm R.A."/>
            <person name="Martin F."/>
            <person name="Silar P."/>
            <person name="Natvig D.O."/>
            <person name="Lalanne C."/>
            <person name="Gautier V."/>
            <person name="Ament-Velasquez S.L."/>
            <person name="Kruys A."/>
            <person name="Hutchinson M.I."/>
            <person name="Powell A.J."/>
            <person name="Barry K."/>
            <person name="Miller A.N."/>
            <person name="Grigoriev I.V."/>
            <person name="Debuchy R."/>
            <person name="Gladieux P."/>
            <person name="Hiltunen Thoren M."/>
            <person name="Johannesson H."/>
        </authorList>
    </citation>
    <scope>NUCLEOTIDE SEQUENCE</scope>
    <source>
        <strain evidence="2">CBS 731.68</strain>
    </source>
</reference>
<name>A0AAN6UC52_9PEZI</name>